<evidence type="ECO:0000313" key="2">
    <source>
        <dbReference type="EMBL" id="KAJ3785831.1"/>
    </source>
</evidence>
<comment type="caution">
    <text evidence="2">The sequence shown here is derived from an EMBL/GenBank/DDBJ whole genome shotgun (WGS) entry which is preliminary data.</text>
</comment>
<proteinExistence type="predicted"/>
<sequence>MSQLISNFLLECKKKEVVKREKKEGEDEKDATGKRDETWVQVPKRKSACGRPGTSWVVKSNIWKKRKRWKGVRSGSQTKHQGRPDPRVDSRVKGQGRVGSGRPHEGQGRNASVPRYFCGNTF</sequence>
<dbReference type="AlphaFoldDB" id="A0AA38KGG6"/>
<evidence type="ECO:0000256" key="1">
    <source>
        <dbReference type="SAM" id="MobiDB-lite"/>
    </source>
</evidence>
<dbReference type="Proteomes" id="UP001163798">
    <property type="component" value="Unassembled WGS sequence"/>
</dbReference>
<feature type="compositionally biased region" description="Basic and acidic residues" evidence="1">
    <location>
        <begin position="82"/>
        <end position="92"/>
    </location>
</feature>
<accession>A0AA38KGG6</accession>
<gene>
    <name evidence="2" type="ORF">GGU10DRAFT_332796</name>
</gene>
<organism evidence="2 3">
    <name type="scientific">Lentinula aff. detonsa</name>
    <dbReference type="NCBI Taxonomy" id="2804958"/>
    <lineage>
        <taxon>Eukaryota</taxon>
        <taxon>Fungi</taxon>
        <taxon>Dikarya</taxon>
        <taxon>Basidiomycota</taxon>
        <taxon>Agaricomycotina</taxon>
        <taxon>Agaricomycetes</taxon>
        <taxon>Agaricomycetidae</taxon>
        <taxon>Agaricales</taxon>
        <taxon>Marasmiineae</taxon>
        <taxon>Omphalotaceae</taxon>
        <taxon>Lentinula</taxon>
    </lineage>
</organism>
<feature type="region of interest" description="Disordered" evidence="1">
    <location>
        <begin position="18"/>
        <end position="53"/>
    </location>
</feature>
<name>A0AA38KGG6_9AGAR</name>
<feature type="compositionally biased region" description="Basic and acidic residues" evidence="1">
    <location>
        <begin position="18"/>
        <end position="38"/>
    </location>
</feature>
<keyword evidence="3" id="KW-1185">Reference proteome</keyword>
<feature type="region of interest" description="Disordered" evidence="1">
    <location>
        <begin position="66"/>
        <end position="122"/>
    </location>
</feature>
<protein>
    <submittedName>
        <fullName evidence="2">Uncharacterized protein</fullName>
    </submittedName>
</protein>
<reference evidence="2" key="1">
    <citation type="submission" date="2022-08" db="EMBL/GenBank/DDBJ databases">
        <authorList>
            <consortium name="DOE Joint Genome Institute"/>
            <person name="Min B."/>
            <person name="Riley R."/>
            <person name="Sierra-Patev S."/>
            <person name="Naranjo-Ortiz M."/>
            <person name="Looney B."/>
            <person name="Konkel Z."/>
            <person name="Slot J.C."/>
            <person name="Sakamoto Y."/>
            <person name="Steenwyk J.L."/>
            <person name="Rokas A."/>
            <person name="Carro J."/>
            <person name="Camarero S."/>
            <person name="Ferreira P."/>
            <person name="Molpeceres G."/>
            <person name="Ruiz-Duenas F.J."/>
            <person name="Serrano A."/>
            <person name="Henrissat B."/>
            <person name="Drula E."/>
            <person name="Hughes K.W."/>
            <person name="Mata J.L."/>
            <person name="Ishikawa N.K."/>
            <person name="Vargas-Isla R."/>
            <person name="Ushijima S."/>
            <person name="Smith C.A."/>
            <person name="Ahrendt S."/>
            <person name="Andreopoulos W."/>
            <person name="He G."/>
            <person name="Labutti K."/>
            <person name="Lipzen A."/>
            <person name="Ng V."/>
            <person name="Sandor L."/>
            <person name="Barry K."/>
            <person name="Martinez A.T."/>
            <person name="Xiao Y."/>
            <person name="Gibbons J.G."/>
            <person name="Terashima K."/>
            <person name="Hibbett D.S."/>
            <person name="Grigoriev I.V."/>
        </authorList>
    </citation>
    <scope>NUCLEOTIDE SEQUENCE</scope>
    <source>
        <strain evidence="2">TFB10291</strain>
    </source>
</reference>
<dbReference type="EMBL" id="MU793330">
    <property type="protein sequence ID" value="KAJ3785831.1"/>
    <property type="molecule type" value="Genomic_DNA"/>
</dbReference>
<evidence type="ECO:0000313" key="3">
    <source>
        <dbReference type="Proteomes" id="UP001163798"/>
    </source>
</evidence>